<dbReference type="OrthoDB" id="407558at2759"/>
<feature type="domain" description="PPIase cyclophilin-type" evidence="5">
    <location>
        <begin position="10"/>
        <end position="169"/>
    </location>
</feature>
<name>A0A6A6QD80_9PEZI</name>
<dbReference type="GO" id="GO:0003755">
    <property type="term" value="F:peptidyl-prolyl cis-trans isomerase activity"/>
    <property type="evidence" value="ECO:0007669"/>
    <property type="project" value="UniProtKB-UniRule"/>
</dbReference>
<organism evidence="6 7">
    <name type="scientific">Lophium mytilinum</name>
    <dbReference type="NCBI Taxonomy" id="390894"/>
    <lineage>
        <taxon>Eukaryota</taxon>
        <taxon>Fungi</taxon>
        <taxon>Dikarya</taxon>
        <taxon>Ascomycota</taxon>
        <taxon>Pezizomycotina</taxon>
        <taxon>Dothideomycetes</taxon>
        <taxon>Pleosporomycetidae</taxon>
        <taxon>Mytilinidiales</taxon>
        <taxon>Mytilinidiaceae</taxon>
        <taxon>Lophium</taxon>
    </lineage>
</organism>
<evidence type="ECO:0000313" key="6">
    <source>
        <dbReference type="EMBL" id="KAF2489427.1"/>
    </source>
</evidence>
<dbReference type="EC" id="5.2.1.8" evidence="4"/>
<evidence type="ECO:0000256" key="4">
    <source>
        <dbReference type="RuleBase" id="RU363019"/>
    </source>
</evidence>
<dbReference type="SUPFAM" id="SSF50891">
    <property type="entry name" value="Cyclophilin-like"/>
    <property type="match status" value="1"/>
</dbReference>
<evidence type="ECO:0000313" key="7">
    <source>
        <dbReference type="Proteomes" id="UP000799750"/>
    </source>
</evidence>
<sequence length="170" mass="18781">MPSIIRPRVFLEFSAGTEPIGRLVVELFVDQTPRTCENFRVLCTGTKPPLSYRQSPIARVIENFVIQAGDTSKSDGTGGVSIYGDTFEEENLLWKEIDAPGLFIMANWGKDTNGSRFLITLAPCLHLTGKHTVFGHLISGQTTLDRILEVPREKNGQPTIPILISHCGEL</sequence>
<comment type="catalytic activity">
    <reaction evidence="1 4">
        <text>[protein]-peptidylproline (omega=180) = [protein]-peptidylproline (omega=0)</text>
        <dbReference type="Rhea" id="RHEA:16237"/>
        <dbReference type="Rhea" id="RHEA-COMP:10747"/>
        <dbReference type="Rhea" id="RHEA-COMP:10748"/>
        <dbReference type="ChEBI" id="CHEBI:83833"/>
        <dbReference type="ChEBI" id="CHEBI:83834"/>
        <dbReference type="EC" id="5.2.1.8"/>
    </reaction>
</comment>
<gene>
    <name evidence="6" type="ORF">BU16DRAFT_421085</name>
</gene>
<dbReference type="GO" id="GO:0016018">
    <property type="term" value="F:cyclosporin A binding"/>
    <property type="evidence" value="ECO:0007669"/>
    <property type="project" value="TreeGrafter"/>
</dbReference>
<dbReference type="FunFam" id="2.40.100.10:FF:000025">
    <property type="entry name" value="Peptidyl-prolyl cis-trans isomerase CYP19-2"/>
    <property type="match status" value="1"/>
</dbReference>
<dbReference type="PRINTS" id="PR00153">
    <property type="entry name" value="CSAPPISMRASE"/>
</dbReference>
<comment type="similarity">
    <text evidence="4">Belongs to the cyclophilin-type PPIase family.</text>
</comment>
<dbReference type="PANTHER" id="PTHR11071:SF561">
    <property type="entry name" value="PEPTIDYL-PROLYL CIS-TRANS ISOMERASE D-RELATED"/>
    <property type="match status" value="1"/>
</dbReference>
<dbReference type="GO" id="GO:0006457">
    <property type="term" value="P:protein folding"/>
    <property type="evidence" value="ECO:0007669"/>
    <property type="project" value="TreeGrafter"/>
</dbReference>
<dbReference type="PIRSF" id="PIRSF001467">
    <property type="entry name" value="Peptidylpro_ismrse"/>
    <property type="match status" value="1"/>
</dbReference>
<proteinExistence type="inferred from homology"/>
<evidence type="ECO:0000256" key="3">
    <source>
        <dbReference type="ARBA" id="ARBA00023235"/>
    </source>
</evidence>
<comment type="function">
    <text evidence="4">PPIases accelerate the folding of proteins. It catalyzes the cis-trans isomerization of proline imidic peptide bonds in oligopeptides.</text>
</comment>
<accession>A0A6A6QD80</accession>
<evidence type="ECO:0000256" key="1">
    <source>
        <dbReference type="ARBA" id="ARBA00000971"/>
    </source>
</evidence>
<dbReference type="InterPro" id="IPR024936">
    <property type="entry name" value="Cyclophilin-type_PPIase"/>
</dbReference>
<dbReference type="GO" id="GO:0005737">
    <property type="term" value="C:cytoplasm"/>
    <property type="evidence" value="ECO:0007669"/>
    <property type="project" value="TreeGrafter"/>
</dbReference>
<dbReference type="PROSITE" id="PS50072">
    <property type="entry name" value="CSA_PPIASE_2"/>
    <property type="match status" value="1"/>
</dbReference>
<dbReference type="PANTHER" id="PTHR11071">
    <property type="entry name" value="PEPTIDYL-PROLYL CIS-TRANS ISOMERASE"/>
    <property type="match status" value="1"/>
</dbReference>
<reference evidence="6" key="1">
    <citation type="journal article" date="2020" name="Stud. Mycol.">
        <title>101 Dothideomycetes genomes: a test case for predicting lifestyles and emergence of pathogens.</title>
        <authorList>
            <person name="Haridas S."/>
            <person name="Albert R."/>
            <person name="Binder M."/>
            <person name="Bloem J."/>
            <person name="Labutti K."/>
            <person name="Salamov A."/>
            <person name="Andreopoulos B."/>
            <person name="Baker S."/>
            <person name="Barry K."/>
            <person name="Bills G."/>
            <person name="Bluhm B."/>
            <person name="Cannon C."/>
            <person name="Castanera R."/>
            <person name="Culley D."/>
            <person name="Daum C."/>
            <person name="Ezra D."/>
            <person name="Gonzalez J."/>
            <person name="Henrissat B."/>
            <person name="Kuo A."/>
            <person name="Liang C."/>
            <person name="Lipzen A."/>
            <person name="Lutzoni F."/>
            <person name="Magnuson J."/>
            <person name="Mondo S."/>
            <person name="Nolan M."/>
            <person name="Ohm R."/>
            <person name="Pangilinan J."/>
            <person name="Park H.-J."/>
            <person name="Ramirez L."/>
            <person name="Alfaro M."/>
            <person name="Sun H."/>
            <person name="Tritt A."/>
            <person name="Yoshinaga Y."/>
            <person name="Zwiers L.-H."/>
            <person name="Turgeon B."/>
            <person name="Goodwin S."/>
            <person name="Spatafora J."/>
            <person name="Crous P."/>
            <person name="Grigoriev I."/>
        </authorList>
    </citation>
    <scope>NUCLEOTIDE SEQUENCE</scope>
    <source>
        <strain evidence="6">CBS 269.34</strain>
    </source>
</reference>
<keyword evidence="7" id="KW-1185">Reference proteome</keyword>
<dbReference type="Pfam" id="PF00160">
    <property type="entry name" value="Pro_isomerase"/>
    <property type="match status" value="1"/>
</dbReference>
<feature type="non-terminal residue" evidence="6">
    <location>
        <position position="170"/>
    </location>
</feature>
<keyword evidence="3 4" id="KW-0413">Isomerase</keyword>
<protein>
    <recommendedName>
        <fullName evidence="4">Peptidyl-prolyl cis-trans isomerase</fullName>
        <shortName evidence="4">PPIase</shortName>
        <ecNumber evidence="4">5.2.1.8</ecNumber>
    </recommendedName>
</protein>
<dbReference type="EMBL" id="MU004199">
    <property type="protein sequence ID" value="KAF2489427.1"/>
    <property type="molecule type" value="Genomic_DNA"/>
</dbReference>
<dbReference type="Gene3D" id="2.40.100.10">
    <property type="entry name" value="Cyclophilin-like"/>
    <property type="match status" value="1"/>
</dbReference>
<evidence type="ECO:0000259" key="5">
    <source>
        <dbReference type="PROSITE" id="PS50072"/>
    </source>
</evidence>
<dbReference type="InterPro" id="IPR002130">
    <property type="entry name" value="Cyclophilin-type_PPIase_dom"/>
</dbReference>
<keyword evidence="2 4" id="KW-0697">Rotamase</keyword>
<dbReference type="InterPro" id="IPR029000">
    <property type="entry name" value="Cyclophilin-like_dom_sf"/>
</dbReference>
<evidence type="ECO:0000256" key="2">
    <source>
        <dbReference type="ARBA" id="ARBA00023110"/>
    </source>
</evidence>
<dbReference type="AlphaFoldDB" id="A0A6A6QD80"/>
<dbReference type="Proteomes" id="UP000799750">
    <property type="component" value="Unassembled WGS sequence"/>
</dbReference>